<gene>
    <name evidence="1" type="ORF">K444DRAFT_322443</name>
</gene>
<reference evidence="1 2" key="1">
    <citation type="submission" date="2016-04" db="EMBL/GenBank/DDBJ databases">
        <title>A degradative enzymes factory behind the ericoid mycorrhizal symbiosis.</title>
        <authorList>
            <consortium name="DOE Joint Genome Institute"/>
            <person name="Martino E."/>
            <person name="Morin E."/>
            <person name="Grelet G."/>
            <person name="Kuo A."/>
            <person name="Kohler A."/>
            <person name="Daghino S."/>
            <person name="Barry K."/>
            <person name="Choi C."/>
            <person name="Cichocki N."/>
            <person name="Clum A."/>
            <person name="Copeland A."/>
            <person name="Hainaut M."/>
            <person name="Haridas S."/>
            <person name="Labutti K."/>
            <person name="Lindquist E."/>
            <person name="Lipzen A."/>
            <person name="Khouja H.-R."/>
            <person name="Murat C."/>
            <person name="Ohm R."/>
            <person name="Olson A."/>
            <person name="Spatafora J."/>
            <person name="Veneault-Fourrey C."/>
            <person name="Henrissat B."/>
            <person name="Grigoriev I."/>
            <person name="Martin F."/>
            <person name="Perotto S."/>
        </authorList>
    </citation>
    <scope>NUCLEOTIDE SEQUENCE [LARGE SCALE GENOMIC DNA]</scope>
    <source>
        <strain evidence="1 2">E</strain>
    </source>
</reference>
<dbReference type="RefSeq" id="XP_024740420.1">
    <property type="nucleotide sequence ID" value="XM_024871888.1"/>
</dbReference>
<dbReference type="AlphaFoldDB" id="A0A2J6TKJ1"/>
<dbReference type="OrthoDB" id="5426982at2759"/>
<keyword evidence="2" id="KW-1185">Reference proteome</keyword>
<dbReference type="GeneID" id="36579970"/>
<dbReference type="Proteomes" id="UP000235371">
    <property type="component" value="Unassembled WGS sequence"/>
</dbReference>
<evidence type="ECO:0000313" key="1">
    <source>
        <dbReference type="EMBL" id="PMD63516.1"/>
    </source>
</evidence>
<organism evidence="1 2">
    <name type="scientific">Hyaloscypha bicolor E</name>
    <dbReference type="NCBI Taxonomy" id="1095630"/>
    <lineage>
        <taxon>Eukaryota</taxon>
        <taxon>Fungi</taxon>
        <taxon>Dikarya</taxon>
        <taxon>Ascomycota</taxon>
        <taxon>Pezizomycotina</taxon>
        <taxon>Leotiomycetes</taxon>
        <taxon>Helotiales</taxon>
        <taxon>Hyaloscyphaceae</taxon>
        <taxon>Hyaloscypha</taxon>
        <taxon>Hyaloscypha bicolor</taxon>
    </lineage>
</organism>
<evidence type="ECO:0000313" key="2">
    <source>
        <dbReference type="Proteomes" id="UP000235371"/>
    </source>
</evidence>
<sequence length="88" mass="10110">MLTSIYAALYKTTSPLTLDWRSNEVAVMLGNDSQIINLFCNIKTEMFWFHANAHELFPEDILFKTLILDNEKKLAKAHIKAAQRQGII</sequence>
<accession>A0A2J6TKJ1</accession>
<proteinExistence type="predicted"/>
<dbReference type="InParanoid" id="A0A2J6TKJ1"/>
<dbReference type="EMBL" id="KZ613780">
    <property type="protein sequence ID" value="PMD63516.1"/>
    <property type="molecule type" value="Genomic_DNA"/>
</dbReference>
<name>A0A2J6TKJ1_9HELO</name>
<protein>
    <submittedName>
        <fullName evidence="1">Uncharacterized protein</fullName>
    </submittedName>
</protein>